<evidence type="ECO:0000256" key="1">
    <source>
        <dbReference type="ARBA" id="ARBA00004141"/>
    </source>
</evidence>
<dbReference type="HOGENOM" id="CLU_011406_1_0_1"/>
<dbReference type="Pfam" id="PF05653">
    <property type="entry name" value="Mg_trans_NIPA"/>
    <property type="match status" value="1"/>
</dbReference>
<feature type="transmembrane region" description="Helical" evidence="6">
    <location>
        <begin position="263"/>
        <end position="283"/>
    </location>
</feature>
<dbReference type="PANTHER" id="PTHR12570">
    <property type="match status" value="1"/>
</dbReference>
<evidence type="ECO:0000313" key="8">
    <source>
        <dbReference type="Proteomes" id="UP000031575"/>
    </source>
</evidence>
<feature type="compositionally biased region" description="Low complexity" evidence="5">
    <location>
        <begin position="490"/>
        <end position="500"/>
    </location>
</feature>
<evidence type="ECO:0000313" key="7">
    <source>
        <dbReference type="EMBL" id="KIH91276.1"/>
    </source>
</evidence>
<keyword evidence="3 6" id="KW-1133">Transmembrane helix</keyword>
<feature type="transmembrane region" description="Helical" evidence="6">
    <location>
        <begin position="85"/>
        <end position="105"/>
    </location>
</feature>
<feature type="compositionally biased region" description="Acidic residues" evidence="5">
    <location>
        <begin position="665"/>
        <end position="674"/>
    </location>
</feature>
<feature type="transmembrane region" description="Helical" evidence="6">
    <location>
        <begin position="112"/>
        <end position="133"/>
    </location>
</feature>
<gene>
    <name evidence="7" type="ORF">SPBR_01439</name>
</gene>
<feature type="compositionally biased region" description="Polar residues" evidence="5">
    <location>
        <begin position="509"/>
        <end position="522"/>
    </location>
</feature>
<reference evidence="7 8" key="1">
    <citation type="journal article" date="2014" name="BMC Genomics">
        <title>Comparative genomics of the major fungal agents of human and animal Sporotrichosis: Sporothrix schenckii and Sporothrix brasiliensis.</title>
        <authorList>
            <person name="Teixeira M.M."/>
            <person name="de Almeida L.G."/>
            <person name="Kubitschek-Barreira P."/>
            <person name="Alves F.L."/>
            <person name="Kioshima E.S."/>
            <person name="Abadio A.K."/>
            <person name="Fernandes L."/>
            <person name="Derengowski L.S."/>
            <person name="Ferreira K.S."/>
            <person name="Souza R.C."/>
            <person name="Ruiz J.C."/>
            <person name="de Andrade N.C."/>
            <person name="Paes H.C."/>
            <person name="Nicola A.M."/>
            <person name="Albuquerque P."/>
            <person name="Gerber A.L."/>
            <person name="Martins V.P."/>
            <person name="Peconick L.D."/>
            <person name="Neto A.V."/>
            <person name="Chaucanez C.B."/>
            <person name="Silva P.A."/>
            <person name="Cunha O.L."/>
            <person name="de Oliveira F.F."/>
            <person name="dos Santos T.C."/>
            <person name="Barros A.L."/>
            <person name="Soares M.A."/>
            <person name="de Oliveira L.M."/>
            <person name="Marini M.M."/>
            <person name="Villalobos-Duno H."/>
            <person name="Cunha M.M."/>
            <person name="de Hoog S."/>
            <person name="da Silveira J.F."/>
            <person name="Henrissat B."/>
            <person name="Nino-Vega G.A."/>
            <person name="Cisalpino P.S."/>
            <person name="Mora-Montes H.M."/>
            <person name="Almeida S.R."/>
            <person name="Stajich J.E."/>
            <person name="Lopes-Bezerra L.M."/>
            <person name="Vasconcelos A.T."/>
            <person name="Felipe M.S."/>
        </authorList>
    </citation>
    <scope>NUCLEOTIDE SEQUENCE [LARGE SCALE GENOMIC DNA]</scope>
    <source>
        <strain evidence="7 8">5110</strain>
    </source>
</reference>
<feature type="region of interest" description="Disordered" evidence="5">
    <location>
        <begin position="453"/>
        <end position="538"/>
    </location>
</feature>
<feature type="region of interest" description="Disordered" evidence="5">
    <location>
        <begin position="556"/>
        <end position="598"/>
    </location>
</feature>
<dbReference type="Proteomes" id="UP000031575">
    <property type="component" value="Unassembled WGS sequence"/>
</dbReference>
<comment type="subcellular location">
    <subcellularLocation>
        <location evidence="1">Membrane</location>
        <topology evidence="1">Multi-pass membrane protein</topology>
    </subcellularLocation>
</comment>
<feature type="transmembrane region" description="Helical" evidence="6">
    <location>
        <begin position="289"/>
        <end position="311"/>
    </location>
</feature>
<dbReference type="AlphaFoldDB" id="A0A0C2IQF8"/>
<protein>
    <submittedName>
        <fullName evidence="7">Uncharacterized protein</fullName>
    </submittedName>
</protein>
<dbReference type="GO" id="GO:0016020">
    <property type="term" value="C:membrane"/>
    <property type="evidence" value="ECO:0007669"/>
    <property type="project" value="UniProtKB-SubCell"/>
</dbReference>
<feature type="transmembrane region" description="Helical" evidence="6">
    <location>
        <begin position="153"/>
        <end position="181"/>
    </location>
</feature>
<evidence type="ECO:0000256" key="6">
    <source>
        <dbReference type="SAM" id="Phobius"/>
    </source>
</evidence>
<dbReference type="GeneID" id="63674671"/>
<feature type="region of interest" description="Disordered" evidence="5">
    <location>
        <begin position="620"/>
        <end position="674"/>
    </location>
</feature>
<dbReference type="OrthoDB" id="2504919at2759"/>
<organism evidence="7 8">
    <name type="scientific">Sporothrix brasiliensis 5110</name>
    <dbReference type="NCBI Taxonomy" id="1398154"/>
    <lineage>
        <taxon>Eukaryota</taxon>
        <taxon>Fungi</taxon>
        <taxon>Dikarya</taxon>
        <taxon>Ascomycota</taxon>
        <taxon>Pezizomycotina</taxon>
        <taxon>Sordariomycetes</taxon>
        <taxon>Sordariomycetidae</taxon>
        <taxon>Ophiostomatales</taxon>
        <taxon>Ophiostomataceae</taxon>
        <taxon>Sporothrix</taxon>
    </lineage>
</organism>
<feature type="transmembrane region" description="Helical" evidence="6">
    <location>
        <begin position="231"/>
        <end position="251"/>
    </location>
</feature>
<feature type="transmembrane region" description="Helical" evidence="6">
    <location>
        <begin position="59"/>
        <end position="79"/>
    </location>
</feature>
<keyword evidence="2 6" id="KW-0812">Transmembrane</keyword>
<dbReference type="GO" id="GO:0015095">
    <property type="term" value="F:magnesium ion transmembrane transporter activity"/>
    <property type="evidence" value="ECO:0007669"/>
    <property type="project" value="InterPro"/>
</dbReference>
<keyword evidence="8" id="KW-1185">Reference proteome</keyword>
<evidence type="ECO:0000256" key="4">
    <source>
        <dbReference type="ARBA" id="ARBA00023136"/>
    </source>
</evidence>
<dbReference type="VEuPathDB" id="FungiDB:SPBR_01439"/>
<evidence type="ECO:0000256" key="2">
    <source>
        <dbReference type="ARBA" id="ARBA00022692"/>
    </source>
</evidence>
<dbReference type="FunFam" id="1.10.3730.20:FF:000012">
    <property type="entry name" value="DUF803 domain-containing protein"/>
    <property type="match status" value="1"/>
</dbReference>
<dbReference type="EMBL" id="AWTV01000007">
    <property type="protein sequence ID" value="KIH91276.1"/>
    <property type="molecule type" value="Genomic_DNA"/>
</dbReference>
<accession>A0A0C2IQF8</accession>
<dbReference type="PANTHER" id="PTHR12570:SF86">
    <property type="entry name" value="ADR321CP"/>
    <property type="match status" value="1"/>
</dbReference>
<sequence length="674" mass="72228">MGSLGRLSPGGSIALGIVVGVMSTSVQSLGLTLQRKSHILEDEKDPHIARRPPHRRRRWQLGMAMFIVANLLGSSIQISTLPLPVLSTLQASGLVFNSICATLILGEPFTRWSLYGTLLVCSGAVLIAIFGAIPAPAHDLDELLELLVRPAFVAWMSLQTVVVLSIAVSVEVASALLFTTLAQTSRFRLARGLAYGCISGILSAHSLLVAKSAVELVVRTITDGNNQFRHWQAWALVIALITLALTQLYYLHRGLKLVSTSVLYPLVFCIYNIIAILDGLIYFRQTDMIGPLRACLISLGTVVLLSGVLALSWRLSDEQHPPAVGQSTLAPGLGLVEDTEGEEDEETLLLGRDLVTADDDDVERNTDGNGVGERRSLLGKSKFVSSYQTFGFGTLENGDSPTRPEVESPATHPTSPKLGRRQTAAGIFGGTAGGTTPGLHTPSRWTERAEIWDELEDQNDRRPSSGGSGMKRHRSSTLPVLISEQPPHTPTNTSHSPLSPFSAARRGVSSGSPSFLRSTNAGSAADGHGREVTDQDADAEALAAYRRSFRRRRKTMGFPGFHARRGSRRSLSGSFSVGAAGGNSSNANTPGTGETRSARGVQNALGGLWRMGWWNNESGGGVGDAARLDRPPTQETVSSPIRPHHRTADDEHGRPSTPPGHTDYGDEQGDADMV</sequence>
<proteinExistence type="predicted"/>
<dbReference type="RefSeq" id="XP_040619286.1">
    <property type="nucleotide sequence ID" value="XM_040759750.1"/>
</dbReference>
<name>A0A0C2IQF8_9PEZI</name>
<feature type="region of interest" description="Disordered" evidence="5">
    <location>
        <begin position="391"/>
        <end position="420"/>
    </location>
</feature>
<dbReference type="InterPro" id="IPR037185">
    <property type="entry name" value="EmrE-like"/>
</dbReference>
<comment type="caution">
    <text evidence="7">The sequence shown here is derived from an EMBL/GenBank/DDBJ whole genome shotgun (WGS) entry which is preliminary data.</text>
</comment>
<dbReference type="InterPro" id="IPR008521">
    <property type="entry name" value="Mg_trans_NIPA"/>
</dbReference>
<feature type="compositionally biased region" description="Polar residues" evidence="5">
    <location>
        <begin position="582"/>
        <end position="595"/>
    </location>
</feature>
<dbReference type="SUPFAM" id="SSF103481">
    <property type="entry name" value="Multidrug resistance efflux transporter EmrE"/>
    <property type="match status" value="1"/>
</dbReference>
<evidence type="ECO:0000256" key="5">
    <source>
        <dbReference type="SAM" id="MobiDB-lite"/>
    </source>
</evidence>
<keyword evidence="4 6" id="KW-0472">Membrane</keyword>
<feature type="transmembrane region" description="Helical" evidence="6">
    <location>
        <begin position="12"/>
        <end position="33"/>
    </location>
</feature>
<evidence type="ECO:0000256" key="3">
    <source>
        <dbReference type="ARBA" id="ARBA00022989"/>
    </source>
</evidence>
<dbReference type="Gene3D" id="1.10.3730.20">
    <property type="match status" value="1"/>
</dbReference>